<reference evidence="4" key="1">
    <citation type="submission" date="2016-03" db="EMBL/GenBank/DDBJ databases">
        <title>Mechanisms controlling the formation of the plant cell surface in tip-growing cells are functionally conserved among land plants.</title>
        <authorList>
            <person name="Honkanen S."/>
            <person name="Jones V.A."/>
            <person name="Morieri G."/>
            <person name="Champion C."/>
            <person name="Hetherington A.J."/>
            <person name="Kelly S."/>
            <person name="Saint-Marcoux D."/>
            <person name="Proust H."/>
            <person name="Prescott H."/>
            <person name="Dolan L."/>
        </authorList>
    </citation>
    <scope>NUCLEOTIDE SEQUENCE [LARGE SCALE GENOMIC DNA]</scope>
    <source>
        <tissue evidence="4">Whole gametophyte</tissue>
    </source>
</reference>
<keyword evidence="5" id="KW-1185">Reference proteome</keyword>
<dbReference type="InterPro" id="IPR001680">
    <property type="entry name" value="WD40_rpt"/>
</dbReference>
<name>A0A176WJZ4_MARPO</name>
<proteinExistence type="predicted"/>
<dbReference type="GO" id="GO:0045717">
    <property type="term" value="P:negative regulation of fatty acid biosynthetic process"/>
    <property type="evidence" value="ECO:0007669"/>
    <property type="project" value="TreeGrafter"/>
</dbReference>
<dbReference type="SUPFAM" id="SSF48452">
    <property type="entry name" value="TPR-like"/>
    <property type="match status" value="1"/>
</dbReference>
<dbReference type="GO" id="GO:0005737">
    <property type="term" value="C:cytoplasm"/>
    <property type="evidence" value="ECO:0007669"/>
    <property type="project" value="TreeGrafter"/>
</dbReference>
<comment type="caution">
    <text evidence="4">The sequence shown here is derived from an EMBL/GenBank/DDBJ whole genome shotgun (WGS) entry which is preliminary data.</text>
</comment>
<evidence type="ECO:0000313" key="5">
    <source>
        <dbReference type="Proteomes" id="UP000077202"/>
    </source>
</evidence>
<dbReference type="AlphaFoldDB" id="A0A176WJZ4"/>
<evidence type="ECO:0000256" key="2">
    <source>
        <dbReference type="ARBA" id="ARBA00022737"/>
    </source>
</evidence>
<dbReference type="SMART" id="SM00320">
    <property type="entry name" value="WD40"/>
    <property type="match status" value="7"/>
</dbReference>
<dbReference type="EMBL" id="LVLJ01000679">
    <property type="protein sequence ID" value="OAE33184.1"/>
    <property type="molecule type" value="Genomic_DNA"/>
</dbReference>
<organism evidence="4 5">
    <name type="scientific">Marchantia polymorpha subsp. ruderalis</name>
    <dbReference type="NCBI Taxonomy" id="1480154"/>
    <lineage>
        <taxon>Eukaryota</taxon>
        <taxon>Viridiplantae</taxon>
        <taxon>Streptophyta</taxon>
        <taxon>Embryophyta</taxon>
        <taxon>Marchantiophyta</taxon>
        <taxon>Marchantiopsida</taxon>
        <taxon>Marchantiidae</taxon>
        <taxon>Marchantiales</taxon>
        <taxon>Marchantiaceae</taxon>
        <taxon>Marchantia</taxon>
    </lineage>
</organism>
<dbReference type="PROSITE" id="PS50294">
    <property type="entry name" value="WD_REPEATS_REGION"/>
    <property type="match status" value="1"/>
</dbReference>
<dbReference type="Proteomes" id="UP000077202">
    <property type="component" value="Unassembled WGS sequence"/>
</dbReference>
<dbReference type="Pfam" id="PF00400">
    <property type="entry name" value="WD40"/>
    <property type="match status" value="2"/>
</dbReference>
<dbReference type="PANTHER" id="PTHR15574">
    <property type="entry name" value="WD REPEAT DOMAIN-CONTAINING FAMILY"/>
    <property type="match status" value="1"/>
</dbReference>
<dbReference type="InterPro" id="IPR036322">
    <property type="entry name" value="WD40_repeat_dom_sf"/>
</dbReference>
<dbReference type="Gene3D" id="1.25.40.10">
    <property type="entry name" value="Tetratricopeptide repeat domain"/>
    <property type="match status" value="1"/>
</dbReference>
<evidence type="ECO:0000256" key="1">
    <source>
        <dbReference type="ARBA" id="ARBA00022574"/>
    </source>
</evidence>
<dbReference type="SUPFAM" id="SSF50978">
    <property type="entry name" value="WD40 repeat-like"/>
    <property type="match status" value="1"/>
</dbReference>
<evidence type="ECO:0000313" key="4">
    <source>
        <dbReference type="EMBL" id="OAE33184.1"/>
    </source>
</evidence>
<dbReference type="PROSITE" id="PS50082">
    <property type="entry name" value="WD_REPEATS_2"/>
    <property type="match status" value="1"/>
</dbReference>
<dbReference type="PANTHER" id="PTHR15574:SF40">
    <property type="entry name" value="WD AND TETRATRICOPEPTIDE REPEATS PROTEIN 1"/>
    <property type="match status" value="1"/>
</dbReference>
<gene>
    <name evidence="4" type="ORF">AXG93_4773s1580</name>
</gene>
<evidence type="ECO:0000256" key="3">
    <source>
        <dbReference type="PROSITE-ProRule" id="PRU00221"/>
    </source>
</evidence>
<keyword evidence="1 3" id="KW-0853">WD repeat</keyword>
<accession>A0A176WJZ4</accession>
<sequence>MKQVRCGDGNILGLLDGRTIDSQQVPHHYQEQHFMRSVQMHSSLVHRLEMDDVMETTIASAKTLLVPITWLEFIPVIAFSSLRTASVDKVWEFPWELSMRVSEPGHQGCVNTLAWNAKGSLLLSGSDDTKVNIWDYGSRKLVHDIYTGHSGYIFCTKFMPETGDDLVVSGAGDSEVRVHRVSRLAGGKGGRKSSSDQTAVFRCHSKRVKKLAVEDGNPHVIWSASEDGTLRQHDLREGIACPPHGSPPHDCRNVLVGIQPYSLLCYGLRVASVGGLPRLLTSQGPSACEEHVASVGYFVNWLDLRCAAKKALQAPPRHCLELKTCALSPTRPNHLLIGGSDAFARLYDRRMLPHLSSAQQPSKPPPCVCYFCPAHLSDKSRSSLHLTHVTFSPSGEEVLLSYSGEHVYLMDAFTGQEDGVVYRASDVPKRTVLAPIVNGTNVQSKSPGAALGNGYRRGSSWVQECRELFEEAKKALTTGNSYLYAVEASSEIIDAGGTVIGNQLRHDCLCLRASAFLKRKWKNDLHMAIRDCNEARAIDPMSPQAHHHMAEALSSLLKHKEALDFAIRAHQLEPSDVRLSEHVALLRSMLKTDEDSKNNRNNDGDVKLERKASRNTEADLKLERKASRLRTISNLLFRSESDLSEGYQDTWRGERGDLFNDDMEMEMEIEMSVGEEDDRDGEQGVLPGSSLNLRLRPKVEGRERTNRVLSSGSTTSTSGANYENFAVEGEIAVDMRQRYVGHCNTGTDIKQASFLGEKGEFVASGSDDGRWFIWVKKTGRLVKMLVGDEDGMFHCHPFDCAVATSGLDNTIKMWAPTSPRRAGGQWNFFIDSEYRKVRRVLLILSNARKAEDSENK</sequence>
<dbReference type="GO" id="GO:0080008">
    <property type="term" value="C:Cul4-RING E3 ubiquitin ligase complex"/>
    <property type="evidence" value="ECO:0007669"/>
    <property type="project" value="TreeGrafter"/>
</dbReference>
<keyword evidence="2" id="KW-0677">Repeat</keyword>
<dbReference type="InterPro" id="IPR015943">
    <property type="entry name" value="WD40/YVTN_repeat-like_dom_sf"/>
</dbReference>
<dbReference type="InterPro" id="IPR045151">
    <property type="entry name" value="DCAF8"/>
</dbReference>
<dbReference type="InterPro" id="IPR011990">
    <property type="entry name" value="TPR-like_helical_dom_sf"/>
</dbReference>
<feature type="repeat" description="WD" evidence="3">
    <location>
        <begin position="103"/>
        <end position="144"/>
    </location>
</feature>
<protein>
    <submittedName>
        <fullName evidence="4">Uncharacterized protein</fullName>
    </submittedName>
</protein>
<dbReference type="Gene3D" id="2.130.10.10">
    <property type="entry name" value="YVTN repeat-like/Quinoprotein amine dehydrogenase"/>
    <property type="match status" value="2"/>
</dbReference>